<evidence type="ECO:0000256" key="2">
    <source>
        <dbReference type="ARBA" id="ARBA00009773"/>
    </source>
</evidence>
<proteinExistence type="inferred from homology"/>
<evidence type="ECO:0000313" key="9">
    <source>
        <dbReference type="EMBL" id="PIP29930.1"/>
    </source>
</evidence>
<name>A0A2G9ZBE2_9BACT</name>
<organism evidence="9 10">
    <name type="scientific">Candidatus Jorgensenbacteria bacterium CG23_combo_of_CG06-09_8_20_14_all_54_14</name>
    <dbReference type="NCBI Taxonomy" id="1974595"/>
    <lineage>
        <taxon>Bacteria</taxon>
        <taxon>Candidatus Joergenseniibacteriota</taxon>
    </lineage>
</organism>
<feature type="transmembrane region" description="Helical" evidence="8">
    <location>
        <begin position="197"/>
        <end position="217"/>
    </location>
</feature>
<evidence type="ECO:0008006" key="11">
    <source>
        <dbReference type="Google" id="ProtNLM"/>
    </source>
</evidence>
<dbReference type="Proteomes" id="UP000228812">
    <property type="component" value="Unassembled WGS sequence"/>
</dbReference>
<feature type="transmembrane region" description="Helical" evidence="8">
    <location>
        <begin position="290"/>
        <end position="313"/>
    </location>
</feature>
<evidence type="ECO:0000256" key="7">
    <source>
        <dbReference type="ARBA" id="ARBA00023136"/>
    </source>
</evidence>
<protein>
    <recommendedName>
        <fullName evidence="11">AI-2E family transporter</fullName>
    </recommendedName>
</protein>
<dbReference type="PANTHER" id="PTHR21716:SF53">
    <property type="entry name" value="PERMEASE PERM-RELATED"/>
    <property type="match status" value="1"/>
</dbReference>
<dbReference type="EMBL" id="PCRZ01000025">
    <property type="protein sequence ID" value="PIP29930.1"/>
    <property type="molecule type" value="Genomic_DNA"/>
</dbReference>
<reference evidence="9 10" key="1">
    <citation type="submission" date="2017-09" db="EMBL/GenBank/DDBJ databases">
        <title>Depth-based differentiation of microbial function through sediment-hosted aquifers and enrichment of novel symbionts in the deep terrestrial subsurface.</title>
        <authorList>
            <person name="Probst A.J."/>
            <person name="Ladd B."/>
            <person name="Jarett J.K."/>
            <person name="Geller-Mcgrath D.E."/>
            <person name="Sieber C.M."/>
            <person name="Emerson J.B."/>
            <person name="Anantharaman K."/>
            <person name="Thomas B.C."/>
            <person name="Malmstrom R."/>
            <person name="Stieglmeier M."/>
            <person name="Klingl A."/>
            <person name="Woyke T."/>
            <person name="Ryan C.M."/>
            <person name="Banfield J.F."/>
        </authorList>
    </citation>
    <scope>NUCLEOTIDE SEQUENCE [LARGE SCALE GENOMIC DNA]</scope>
    <source>
        <strain evidence="9">CG23_combo_of_CG06-09_8_20_14_all_54_14</strain>
    </source>
</reference>
<comment type="subcellular location">
    <subcellularLocation>
        <location evidence="1">Cell membrane</location>
        <topology evidence="1">Multi-pass membrane protein</topology>
    </subcellularLocation>
</comment>
<feature type="transmembrane region" description="Helical" evidence="8">
    <location>
        <begin position="247"/>
        <end position="270"/>
    </location>
</feature>
<feature type="transmembrane region" description="Helical" evidence="8">
    <location>
        <begin position="35"/>
        <end position="55"/>
    </location>
</feature>
<evidence type="ECO:0000256" key="1">
    <source>
        <dbReference type="ARBA" id="ARBA00004651"/>
    </source>
</evidence>
<dbReference type="GO" id="GO:0055085">
    <property type="term" value="P:transmembrane transport"/>
    <property type="evidence" value="ECO:0007669"/>
    <property type="project" value="TreeGrafter"/>
</dbReference>
<feature type="transmembrane region" description="Helical" evidence="8">
    <location>
        <begin position="67"/>
        <end position="89"/>
    </location>
</feature>
<dbReference type="InterPro" id="IPR002549">
    <property type="entry name" value="AI-2E-like"/>
</dbReference>
<dbReference type="PANTHER" id="PTHR21716">
    <property type="entry name" value="TRANSMEMBRANE PROTEIN"/>
    <property type="match status" value="1"/>
</dbReference>
<accession>A0A2G9ZBE2</accession>
<evidence type="ECO:0000256" key="6">
    <source>
        <dbReference type="ARBA" id="ARBA00022989"/>
    </source>
</evidence>
<dbReference type="GO" id="GO:0005886">
    <property type="term" value="C:plasma membrane"/>
    <property type="evidence" value="ECO:0007669"/>
    <property type="project" value="UniProtKB-SubCell"/>
</dbReference>
<keyword evidence="3" id="KW-0813">Transport</keyword>
<comment type="similarity">
    <text evidence="2">Belongs to the autoinducer-2 exporter (AI-2E) (TC 2.A.86) family.</text>
</comment>
<keyword evidence="4" id="KW-1003">Cell membrane</keyword>
<evidence type="ECO:0000256" key="4">
    <source>
        <dbReference type="ARBA" id="ARBA00022475"/>
    </source>
</evidence>
<dbReference type="Pfam" id="PF01594">
    <property type="entry name" value="AI-2E_transport"/>
    <property type="match status" value="1"/>
</dbReference>
<feature type="transmembrane region" description="Helical" evidence="8">
    <location>
        <begin position="223"/>
        <end position="240"/>
    </location>
</feature>
<evidence type="ECO:0000313" key="10">
    <source>
        <dbReference type="Proteomes" id="UP000228812"/>
    </source>
</evidence>
<dbReference type="AlphaFoldDB" id="A0A2G9ZBE2"/>
<keyword evidence="7 8" id="KW-0472">Membrane</keyword>
<evidence type="ECO:0000256" key="8">
    <source>
        <dbReference type="SAM" id="Phobius"/>
    </source>
</evidence>
<gene>
    <name evidence="9" type="ORF">COX26_01435</name>
</gene>
<evidence type="ECO:0000256" key="3">
    <source>
        <dbReference type="ARBA" id="ARBA00022448"/>
    </source>
</evidence>
<feature type="transmembrane region" description="Helical" evidence="8">
    <location>
        <begin position="139"/>
        <end position="162"/>
    </location>
</feature>
<keyword evidence="6 8" id="KW-1133">Transmembrane helix</keyword>
<evidence type="ECO:0000256" key="5">
    <source>
        <dbReference type="ARBA" id="ARBA00022692"/>
    </source>
</evidence>
<keyword evidence="5 8" id="KW-0812">Transmembrane</keyword>
<sequence>MESESSRFELGWQTIWRIVLTFLILYVLYLARAPVGVFLISVVISLGLDPLVSFLQRARFPRFLATIFIFILGILALTAVFYVAVPVVVREMGGFLGHMNQALSSVGFSISETALSGFSGDLNRALGFLSSADFSLSGAIGGVFGRAVLIISTLIISFYLTLEERGTERLLKVLLPDAYERAMLAIFDRFKVKIRRWFTAQLGLSLIMGVLVGVGMWALGVPYALVLGIVAALFELVPLVGPVITGLIAFIVALSDSFSLGLYAVIFFVLLQQVENHFLFPYVMGKSMQVHPVIVIFSLLAGAQVAGFVGIVLSVPIAVMSQEVFNYLAEQKRDRKGMV</sequence>
<comment type="caution">
    <text evidence="9">The sequence shown here is derived from an EMBL/GenBank/DDBJ whole genome shotgun (WGS) entry which is preliminary data.</text>
</comment>